<gene>
    <name evidence="1" type="ORF">KO493_09210</name>
</gene>
<dbReference type="EMBL" id="JAHKPD010000013">
    <property type="protein sequence ID" value="MBU2950875.1"/>
    <property type="molecule type" value="Genomic_DNA"/>
</dbReference>
<reference evidence="1" key="1">
    <citation type="submission" date="2021-05" db="EMBL/GenBank/DDBJ databases">
        <title>Draft genomes of bacteria isolated from model marine particles.</title>
        <authorList>
            <person name="Datta M.S."/>
            <person name="Schwartzman J.A."/>
            <person name="Enke T.N."/>
            <person name="Saavedra J."/>
            <person name="Cermak N."/>
            <person name="Cordero O.X."/>
        </authorList>
    </citation>
    <scope>NUCLEOTIDE SEQUENCE</scope>
    <source>
        <strain evidence="1">I2M19</strain>
    </source>
</reference>
<evidence type="ECO:0000313" key="1">
    <source>
        <dbReference type="EMBL" id="MBU2950875.1"/>
    </source>
</evidence>
<proteinExistence type="predicted"/>
<protein>
    <submittedName>
        <fullName evidence="1">Arylsulfatase</fullName>
    </submittedName>
</protein>
<keyword evidence="2" id="KW-1185">Reference proteome</keyword>
<evidence type="ECO:0000313" key="2">
    <source>
        <dbReference type="Proteomes" id="UP001647509"/>
    </source>
</evidence>
<organism evidence="1 2">
    <name type="scientific">Pseudotamlana agarivorans</name>
    <dbReference type="NCBI Taxonomy" id="481183"/>
    <lineage>
        <taxon>Bacteria</taxon>
        <taxon>Pseudomonadati</taxon>
        <taxon>Bacteroidota</taxon>
        <taxon>Flavobacteriia</taxon>
        <taxon>Flavobacteriales</taxon>
        <taxon>Flavobacteriaceae</taxon>
        <taxon>Pseudotamlana</taxon>
    </lineage>
</organism>
<dbReference type="Proteomes" id="UP001647509">
    <property type="component" value="Unassembled WGS sequence"/>
</dbReference>
<accession>A0ACC5U9K7</accession>
<name>A0ACC5U9K7_9FLAO</name>
<sequence length="516" mass="57645">MMKKINLYALFMVILFTACKSESPKESTPKKPNIVYILADDLGYGDVQSYNPEGKIPTPHLDNMAKNGLLFTDAHTSSSVCTPTRYGILTGRYNWRSKLKKHVLNGYSKSLIKQERTTIADMLKSQGYNTAFIGKWHLGWDWELKDQDSLKVNGLSVDFTKPVKNGPTTHGFDYAFGFCGSLDMPPYVYIENEMPTMVPTEYTRSKGMKSWRKGLTADDFSHIKVLQDITDKAVTYISDKAKEDKPFFLYLPLPAPHTPILPTEAFLGKSKTNIYGDFVMQVDDVVNQVREALKKQGISENTLLVFTSDNGCSPKADFKTLETFGHDPSNPLRGHKADIYEGGHRVPFIVEWPAKGLKNKTSDKVICTTDFFATCAEIAGYNMPDSEGEDSYSMLPLISGESNNAIREYTVHHSIDGRFAIRQGDWKLAFCPGSGGWSAPRPRDIIKNKLVLPPLQLFNLKDDIGETKNVIDENPEVAVQLKAALKKIILDGRSTPGEIQANEGMAGWTQIESIIN</sequence>
<comment type="caution">
    <text evidence="1">The sequence shown here is derived from an EMBL/GenBank/DDBJ whole genome shotgun (WGS) entry which is preliminary data.</text>
</comment>